<evidence type="ECO:0000313" key="2">
    <source>
        <dbReference type="Proteomes" id="UP000046122"/>
    </source>
</evidence>
<proteinExistence type="predicted"/>
<dbReference type="Proteomes" id="UP000046122">
    <property type="component" value="Unassembled WGS sequence"/>
</dbReference>
<dbReference type="GO" id="GO:0005198">
    <property type="term" value="F:structural molecule activity"/>
    <property type="evidence" value="ECO:0007669"/>
    <property type="project" value="InterPro"/>
</dbReference>
<dbReference type="Pfam" id="PF05136">
    <property type="entry name" value="Phage_portal_2"/>
    <property type="match status" value="1"/>
</dbReference>
<organism evidence="1 2">
    <name type="scientific">Mesorhizobium plurifarium</name>
    <dbReference type="NCBI Taxonomy" id="69974"/>
    <lineage>
        <taxon>Bacteria</taxon>
        <taxon>Pseudomonadati</taxon>
        <taxon>Pseudomonadota</taxon>
        <taxon>Alphaproteobacteria</taxon>
        <taxon>Hyphomicrobiales</taxon>
        <taxon>Phyllobacteriaceae</taxon>
        <taxon>Mesorhizobium</taxon>
    </lineage>
</organism>
<dbReference type="EMBL" id="CCNE01000014">
    <property type="protein sequence ID" value="CDX55903.1"/>
    <property type="molecule type" value="Genomic_DNA"/>
</dbReference>
<reference evidence="1 2" key="1">
    <citation type="submission" date="2014-08" db="EMBL/GenBank/DDBJ databases">
        <authorList>
            <person name="Moulin Lionel"/>
        </authorList>
    </citation>
    <scope>NUCLEOTIDE SEQUENCE [LARGE SCALE GENOMIC DNA]</scope>
</reference>
<protein>
    <submittedName>
        <fullName evidence="1">Capsid protein of prophage</fullName>
    </submittedName>
</protein>
<gene>
    <name evidence="1" type="ORF">MPL3365_210126</name>
</gene>
<dbReference type="InterPro" id="IPR006429">
    <property type="entry name" value="Phage_lambda_portal"/>
</dbReference>
<name>A0A090G440_MESPL</name>
<dbReference type="AlphaFoldDB" id="A0A090G440"/>
<accession>A0A090G440</accession>
<dbReference type="GO" id="GO:0019068">
    <property type="term" value="P:virion assembly"/>
    <property type="evidence" value="ECO:0007669"/>
    <property type="project" value="InterPro"/>
</dbReference>
<sequence length="278" mass="31127">MKLLDRIFGRGGASAPRPSPQAGYLRDSRSRILSTRGTALRDHRDEVRIAWRRAAGLAMDIIQNSGRLRGAVDQVIADTVGVELILSPAPDLSALGYDKQETDEFIKLLKAAWKHWAWNARECDLKGKFIVPQKVDVALRHDVVYGEALALMDYMSVRERRQYGITSGTKMCLTTPTALVQDTSEIEGLYQGVVHDPNGRPIAYRLAEKESGIIVKRDHAAYDGEGRQMVAHVFDPMDSNDVRGISRLVTAFREYLQWETLVDVTIQTGILQTVFARC</sequence>
<evidence type="ECO:0000313" key="1">
    <source>
        <dbReference type="EMBL" id="CDX55903.1"/>
    </source>
</evidence>